<reference evidence="1 2" key="1">
    <citation type="submission" date="2014-11" db="EMBL/GenBank/DDBJ databases">
        <authorList>
            <person name="Zhu J."/>
            <person name="Qi W."/>
            <person name="Song R."/>
        </authorList>
    </citation>
    <scope>NUCLEOTIDE SEQUENCE [LARGE SCALE GENOMIC DNA]</scope>
</reference>
<sequence>MDGSATRMSEMGTRDQLLKQIQAYQTNQARVNNGIGRLTQMDTAMITPLVRPDYHTQHNGLCVMIPRVIHQMVANARRLQVYDIPAEPISIILALSDLTTVAHLKSTARHFTNAIRPIIRNIRLPNAIEGAGASGVVQFDPQLSHGDVMKAMWVVEEGGEGGWGEVGDTLRVAEYCGNCQLPITVDGADLQTHATKAPNFTITLNPPLPLPTDRPVHAFSQHPFQQHAKPHDPPVRSRIGWQHGVGWVTIGVNDGPLYASASSMLKDLVLCHRLLALGGSTDSPAVAVDRRVRGGHLDRIMTQSPHTPPNGCSNVLTWEAADGICAQLHVLTSSNDPFLAEIAFGIFPGDNQSVRVIIRTTEAPAAAVPQDAPFAQRFLLTAAKVRCVLGPIASIVLDGQAP</sequence>
<dbReference type="VEuPathDB" id="CryptoDB:Vbra_17725"/>
<proteinExistence type="predicted"/>
<dbReference type="AlphaFoldDB" id="A0A0G4GG74"/>
<dbReference type="Proteomes" id="UP000041254">
    <property type="component" value="Unassembled WGS sequence"/>
</dbReference>
<evidence type="ECO:0000313" key="1">
    <source>
        <dbReference type="EMBL" id="CEM28615.1"/>
    </source>
</evidence>
<dbReference type="InParanoid" id="A0A0G4GG74"/>
<protein>
    <submittedName>
        <fullName evidence="1">Uncharacterized protein</fullName>
    </submittedName>
</protein>
<gene>
    <name evidence="1" type="ORF">Vbra_17725</name>
</gene>
<dbReference type="EMBL" id="CDMY01000656">
    <property type="protein sequence ID" value="CEM28615.1"/>
    <property type="molecule type" value="Genomic_DNA"/>
</dbReference>
<dbReference type="PhylomeDB" id="A0A0G4GG74"/>
<name>A0A0G4GG74_VITBC</name>
<accession>A0A0G4GG74</accession>
<keyword evidence="2" id="KW-1185">Reference proteome</keyword>
<evidence type="ECO:0000313" key="2">
    <source>
        <dbReference type="Proteomes" id="UP000041254"/>
    </source>
</evidence>
<organism evidence="1 2">
    <name type="scientific">Vitrella brassicaformis (strain CCMP3155)</name>
    <dbReference type="NCBI Taxonomy" id="1169540"/>
    <lineage>
        <taxon>Eukaryota</taxon>
        <taxon>Sar</taxon>
        <taxon>Alveolata</taxon>
        <taxon>Colpodellida</taxon>
        <taxon>Vitrellaceae</taxon>
        <taxon>Vitrella</taxon>
    </lineage>
</organism>